<dbReference type="Pfam" id="PF00096">
    <property type="entry name" value="zf-C2H2"/>
    <property type="match status" value="1"/>
</dbReference>
<evidence type="ECO:0000256" key="4">
    <source>
        <dbReference type="ARBA" id="ARBA00022833"/>
    </source>
</evidence>
<feature type="domain" description="C2H2-type" evidence="7">
    <location>
        <begin position="234"/>
        <end position="261"/>
    </location>
</feature>
<dbReference type="EMBL" id="JAWNGG020000028">
    <property type="protein sequence ID" value="KAK9307571.1"/>
    <property type="molecule type" value="Genomic_DNA"/>
</dbReference>
<dbReference type="Gene3D" id="3.30.160.60">
    <property type="entry name" value="Classic Zinc Finger"/>
    <property type="match status" value="2"/>
</dbReference>
<organism evidence="8 9">
    <name type="scientific">Tetragonisca angustula</name>
    <dbReference type="NCBI Taxonomy" id="166442"/>
    <lineage>
        <taxon>Eukaryota</taxon>
        <taxon>Metazoa</taxon>
        <taxon>Ecdysozoa</taxon>
        <taxon>Arthropoda</taxon>
        <taxon>Hexapoda</taxon>
        <taxon>Insecta</taxon>
        <taxon>Pterygota</taxon>
        <taxon>Neoptera</taxon>
        <taxon>Endopterygota</taxon>
        <taxon>Hymenoptera</taxon>
        <taxon>Apocrita</taxon>
        <taxon>Aculeata</taxon>
        <taxon>Apoidea</taxon>
        <taxon>Anthophila</taxon>
        <taxon>Apidae</taxon>
        <taxon>Tetragonisca</taxon>
    </lineage>
</organism>
<evidence type="ECO:0000256" key="3">
    <source>
        <dbReference type="ARBA" id="ARBA00022771"/>
    </source>
</evidence>
<dbReference type="SUPFAM" id="SSF57667">
    <property type="entry name" value="beta-beta-alpha zinc fingers"/>
    <property type="match status" value="2"/>
</dbReference>
<keyword evidence="3 5" id="KW-0863">Zinc-finger</keyword>
<feature type="compositionally biased region" description="Basic and acidic residues" evidence="6">
    <location>
        <begin position="7"/>
        <end position="29"/>
    </location>
</feature>
<keyword evidence="1" id="KW-0479">Metal-binding</keyword>
<keyword evidence="9" id="KW-1185">Reference proteome</keyword>
<evidence type="ECO:0000256" key="1">
    <source>
        <dbReference type="ARBA" id="ARBA00022723"/>
    </source>
</evidence>
<dbReference type="InterPro" id="IPR036236">
    <property type="entry name" value="Znf_C2H2_sf"/>
</dbReference>
<dbReference type="Proteomes" id="UP001432146">
    <property type="component" value="Unassembled WGS sequence"/>
</dbReference>
<name>A0AAW1AES6_9HYME</name>
<dbReference type="PANTHER" id="PTHR24403:SF67">
    <property type="entry name" value="FI01116P-RELATED"/>
    <property type="match status" value="1"/>
</dbReference>
<sequence>MLTLEDPECKDFSKTAMEHEETNERRIDGDLMSNGEILRTALLSAEDDDDNDEDDNDDDDNEDDDHIESQEDDLSSELLSMENDSEATSESTVSDWDDLRADSSLSYVTSVPNNKEFIIMLEANNALITKKLNNDRSLVSNMSKSRHRSKRHNKVLLLRQLIPKHEPIVEIKEEEHSIISTDADERVPTMEEIDYEDPSSMDQQNILDSKDNAAWLQTFRPLPLHYTEREKPYLKCPACGAMFFTSNSFQKHLYSHMYKEDDTFVCSFCNYTNTEPGMLFTHLSKHQDQCEFCNENLVRKSNFEKHWDIRASNFTIKRDRRGRFVCTFCKLVFDLLPQLEKHWFKHACKRERTYQCKECSGLYESRETLNNHKCMKCPVCGEVYDSLHRLKAHTMWTKHNLKCPICSYEFILAMDHEKHLALHRQTYSSIKGYEYCLQAADSKTFQCNLCDKIFYALPSLIVHLREDHGIVNVRKDGCNGEQKEESVSEIILHQLRNESAKYASGNNNLPLVNNKIELQNAL</sequence>
<proteinExistence type="predicted"/>
<gene>
    <name evidence="8" type="ORF">QLX08_002180</name>
</gene>
<reference evidence="8 9" key="1">
    <citation type="submission" date="2024-05" db="EMBL/GenBank/DDBJ databases">
        <title>The nuclear and mitochondrial genome assemblies of Tetragonisca angustula (Apidae: Meliponini), a tiny yet remarkable pollinator in the Neotropics.</title>
        <authorList>
            <person name="Ferrari R."/>
            <person name="Ricardo P.C."/>
            <person name="Dias F.C."/>
            <person name="Araujo N.S."/>
            <person name="Soares D.O."/>
            <person name="Zhou Q.-S."/>
            <person name="Zhu C.-D."/>
            <person name="Coutinho L."/>
            <person name="Airas M.C."/>
            <person name="Batista T.M."/>
        </authorList>
    </citation>
    <scope>NUCLEOTIDE SEQUENCE [LARGE SCALE GENOMIC DNA]</scope>
    <source>
        <strain evidence="8">ASF017062</strain>
        <tissue evidence="8">Abdomen</tissue>
    </source>
</reference>
<dbReference type="InterPro" id="IPR013087">
    <property type="entry name" value="Znf_C2H2_type"/>
</dbReference>
<evidence type="ECO:0000313" key="9">
    <source>
        <dbReference type="Proteomes" id="UP001432146"/>
    </source>
</evidence>
<dbReference type="PROSITE" id="PS00028">
    <property type="entry name" value="ZINC_FINGER_C2H2_1"/>
    <property type="match status" value="5"/>
</dbReference>
<evidence type="ECO:0000256" key="5">
    <source>
        <dbReference type="PROSITE-ProRule" id="PRU00042"/>
    </source>
</evidence>
<feature type="domain" description="C2H2-type" evidence="7">
    <location>
        <begin position="375"/>
        <end position="404"/>
    </location>
</feature>
<dbReference type="GO" id="GO:0005634">
    <property type="term" value="C:nucleus"/>
    <property type="evidence" value="ECO:0007669"/>
    <property type="project" value="TreeGrafter"/>
</dbReference>
<accession>A0AAW1AES6</accession>
<comment type="caution">
    <text evidence="8">The sequence shown here is derived from an EMBL/GenBank/DDBJ whole genome shotgun (WGS) entry which is preliminary data.</text>
</comment>
<evidence type="ECO:0000256" key="2">
    <source>
        <dbReference type="ARBA" id="ARBA00022737"/>
    </source>
</evidence>
<dbReference type="AlphaFoldDB" id="A0AAW1AES6"/>
<dbReference type="GO" id="GO:0008270">
    <property type="term" value="F:zinc ion binding"/>
    <property type="evidence" value="ECO:0007669"/>
    <property type="project" value="UniProtKB-KW"/>
</dbReference>
<keyword evidence="4" id="KW-0862">Zinc</keyword>
<evidence type="ECO:0000256" key="6">
    <source>
        <dbReference type="SAM" id="MobiDB-lite"/>
    </source>
</evidence>
<dbReference type="SMART" id="SM00355">
    <property type="entry name" value="ZnF_C2H2"/>
    <property type="match status" value="7"/>
</dbReference>
<dbReference type="InterPro" id="IPR050688">
    <property type="entry name" value="Zinc_finger/UBP_domain"/>
</dbReference>
<feature type="domain" description="C2H2-type" evidence="7">
    <location>
        <begin position="445"/>
        <end position="468"/>
    </location>
</feature>
<feature type="compositionally biased region" description="Acidic residues" evidence="6">
    <location>
        <begin position="45"/>
        <end position="75"/>
    </location>
</feature>
<protein>
    <recommendedName>
        <fullName evidence="7">C2H2-type domain-containing protein</fullName>
    </recommendedName>
</protein>
<evidence type="ECO:0000313" key="8">
    <source>
        <dbReference type="EMBL" id="KAK9307571.1"/>
    </source>
</evidence>
<dbReference type="GO" id="GO:0010468">
    <property type="term" value="P:regulation of gene expression"/>
    <property type="evidence" value="ECO:0007669"/>
    <property type="project" value="TreeGrafter"/>
</dbReference>
<dbReference type="PROSITE" id="PS50157">
    <property type="entry name" value="ZINC_FINGER_C2H2_2"/>
    <property type="match status" value="3"/>
</dbReference>
<evidence type="ECO:0000259" key="7">
    <source>
        <dbReference type="PROSITE" id="PS50157"/>
    </source>
</evidence>
<dbReference type="PANTHER" id="PTHR24403">
    <property type="entry name" value="ZINC FINGER PROTEIN"/>
    <property type="match status" value="1"/>
</dbReference>
<keyword evidence="2" id="KW-0677">Repeat</keyword>
<feature type="region of interest" description="Disordered" evidence="6">
    <location>
        <begin position="1"/>
        <end position="75"/>
    </location>
</feature>